<evidence type="ECO:0000256" key="8">
    <source>
        <dbReference type="ARBA" id="ARBA00023163"/>
    </source>
</evidence>
<dbReference type="EMBL" id="GEBQ01019799">
    <property type="protein sequence ID" value="JAT20178.1"/>
    <property type="molecule type" value="Transcribed_RNA"/>
</dbReference>
<evidence type="ECO:0000256" key="6">
    <source>
        <dbReference type="ARBA" id="ARBA00022853"/>
    </source>
</evidence>
<evidence type="ECO:0000256" key="3">
    <source>
        <dbReference type="ARBA" id="ARBA00012111"/>
    </source>
</evidence>
<dbReference type="InterPro" id="IPR023696">
    <property type="entry name" value="Ureohydrolase_dom_sf"/>
</dbReference>
<keyword evidence="6" id="KW-0156">Chromatin regulator</keyword>
<evidence type="ECO:0000256" key="5">
    <source>
        <dbReference type="ARBA" id="ARBA00022801"/>
    </source>
</evidence>
<evidence type="ECO:0000256" key="11">
    <source>
        <dbReference type="ARBA" id="ARBA00059784"/>
    </source>
</evidence>
<comment type="catalytic activity">
    <reaction evidence="10">
        <text>N(6)-acetyl-L-lysyl-[histone] + H2O = L-lysyl-[histone] + acetate</text>
        <dbReference type="Rhea" id="RHEA:58196"/>
        <dbReference type="Rhea" id="RHEA-COMP:9845"/>
        <dbReference type="Rhea" id="RHEA-COMP:11338"/>
        <dbReference type="ChEBI" id="CHEBI:15377"/>
        <dbReference type="ChEBI" id="CHEBI:29969"/>
        <dbReference type="ChEBI" id="CHEBI:30089"/>
        <dbReference type="ChEBI" id="CHEBI:61930"/>
        <dbReference type="EC" id="3.5.1.98"/>
    </reaction>
</comment>
<keyword evidence="4" id="KW-0678">Repressor</keyword>
<dbReference type="PANTHER" id="PTHR10625">
    <property type="entry name" value="HISTONE DEACETYLASE HDAC1-RELATED"/>
    <property type="match status" value="1"/>
</dbReference>
<name>A0A1B6MAN5_9HEMI</name>
<dbReference type="InterPro" id="IPR044150">
    <property type="entry name" value="HDAC_classIV"/>
</dbReference>
<comment type="function">
    <text evidence="11">Responsible for the deacetylation of lysine residues on the N-terminal part of the core histones (H2A, H2B, H3 and H4). Histone deacetylation gives a tag for epigenetic repression and plays an important role in transcriptional regulation, cell cycle progression and developmental events. Histone deacetylases act via the formation of large multiprotein complexes.</text>
</comment>
<dbReference type="PANTHER" id="PTHR10625:SF23">
    <property type="entry name" value="HISTONE DEACETYLASE 11"/>
    <property type="match status" value="1"/>
</dbReference>
<keyword evidence="9" id="KW-0539">Nucleus</keyword>
<keyword evidence="7" id="KW-0805">Transcription regulation</keyword>
<dbReference type="AlphaFoldDB" id="A0A1B6MAN5"/>
<evidence type="ECO:0000256" key="7">
    <source>
        <dbReference type="ARBA" id="ARBA00023015"/>
    </source>
</evidence>
<keyword evidence="8" id="KW-0804">Transcription</keyword>
<comment type="subunit">
    <text evidence="12">Interacts with HDAC6.</text>
</comment>
<evidence type="ECO:0000256" key="10">
    <source>
        <dbReference type="ARBA" id="ARBA00048287"/>
    </source>
</evidence>
<feature type="domain" description="Histone deacetylase" evidence="14">
    <location>
        <begin position="50"/>
        <end position="331"/>
    </location>
</feature>
<proteinExistence type="inferred from homology"/>
<protein>
    <recommendedName>
        <fullName evidence="13">Histone deacetylase 11</fullName>
        <ecNumber evidence="3">3.5.1.98</ecNumber>
    </recommendedName>
</protein>
<accession>A0A1B6MAN5</accession>
<gene>
    <name evidence="16" type="ORF">g.25495</name>
    <name evidence="15" type="ORF">g.25496</name>
</gene>
<comment type="similarity">
    <text evidence="2">Belongs to the histone deacetylase family.</text>
</comment>
<dbReference type="InterPro" id="IPR000286">
    <property type="entry name" value="HDACs"/>
</dbReference>
<dbReference type="Gene3D" id="3.40.800.20">
    <property type="entry name" value="Histone deacetylase domain"/>
    <property type="match status" value="1"/>
</dbReference>
<evidence type="ECO:0000259" key="14">
    <source>
        <dbReference type="Pfam" id="PF00850"/>
    </source>
</evidence>
<organism evidence="16">
    <name type="scientific">Graphocephala atropunctata</name>
    <dbReference type="NCBI Taxonomy" id="36148"/>
    <lineage>
        <taxon>Eukaryota</taxon>
        <taxon>Metazoa</taxon>
        <taxon>Ecdysozoa</taxon>
        <taxon>Arthropoda</taxon>
        <taxon>Hexapoda</taxon>
        <taxon>Insecta</taxon>
        <taxon>Pterygota</taxon>
        <taxon>Neoptera</taxon>
        <taxon>Paraneoptera</taxon>
        <taxon>Hemiptera</taxon>
        <taxon>Auchenorrhyncha</taxon>
        <taxon>Membracoidea</taxon>
        <taxon>Cicadellidae</taxon>
        <taxon>Cicadellinae</taxon>
        <taxon>Cicadellini</taxon>
        <taxon>Graphocephala</taxon>
    </lineage>
</organism>
<evidence type="ECO:0000256" key="4">
    <source>
        <dbReference type="ARBA" id="ARBA00022491"/>
    </source>
</evidence>
<evidence type="ECO:0000313" key="16">
    <source>
        <dbReference type="EMBL" id="JAT32989.1"/>
    </source>
</evidence>
<evidence type="ECO:0000256" key="1">
    <source>
        <dbReference type="ARBA" id="ARBA00004123"/>
    </source>
</evidence>
<dbReference type="SUPFAM" id="SSF52768">
    <property type="entry name" value="Arginase/deacetylase"/>
    <property type="match status" value="1"/>
</dbReference>
<dbReference type="InterPro" id="IPR023801">
    <property type="entry name" value="His_deacetylse_dom"/>
</dbReference>
<sequence>MGKFNRYSSVSDSKSSKPQVNLWFDISSSQWPIVYCARYNVRFAGLEKMHPFDAAKWANIFQILKDEGLVTDDSVVIPREAAEVDLLLVHTKKYLNSLKWSWNVAAIAEIPALALLPNFLIQKFYLQSMRYQTGGTVLAGRLALERGWAINIGGGFHHCSAGHGGGFCPYADITLLIRHLFKYEASRVRTAMIVDLDAHQGNGHETDFLGKESSVFIMDVYNSNIYPRDHKAEAAIRCKVKLASFVEDREYLVTVKKHLDESLASFHPDILVYNAGTDILEGDSLGLLSVSALGIIERDELVFRRARERNIPIVMVTSGGYLKKTAQIVADSILNLQEHGLIGLDTT</sequence>
<comment type="subcellular location">
    <subcellularLocation>
        <location evidence="1">Nucleus</location>
    </subcellularLocation>
</comment>
<dbReference type="GO" id="GO:0141221">
    <property type="term" value="F:histone deacetylase activity, hydrolytic mechanism"/>
    <property type="evidence" value="ECO:0007669"/>
    <property type="project" value="UniProtKB-EC"/>
</dbReference>
<evidence type="ECO:0000313" key="15">
    <source>
        <dbReference type="EMBL" id="JAT20178.1"/>
    </source>
</evidence>
<dbReference type="EMBL" id="GEBQ01006988">
    <property type="protein sequence ID" value="JAT32989.1"/>
    <property type="molecule type" value="Transcribed_RNA"/>
</dbReference>
<dbReference type="CDD" id="cd09993">
    <property type="entry name" value="HDAC_classIV"/>
    <property type="match status" value="1"/>
</dbReference>
<dbReference type="PRINTS" id="PR01270">
    <property type="entry name" value="HDASUPER"/>
</dbReference>
<evidence type="ECO:0000256" key="2">
    <source>
        <dbReference type="ARBA" id="ARBA00005947"/>
    </source>
</evidence>
<dbReference type="EC" id="3.5.1.98" evidence="3"/>
<dbReference type="FunFam" id="3.40.800.20:FF:000009">
    <property type="entry name" value="Histone deacetylase 11"/>
    <property type="match status" value="1"/>
</dbReference>
<evidence type="ECO:0000256" key="12">
    <source>
        <dbReference type="ARBA" id="ARBA00065154"/>
    </source>
</evidence>
<evidence type="ECO:0000256" key="13">
    <source>
        <dbReference type="ARBA" id="ARBA00072450"/>
    </source>
</evidence>
<dbReference type="GO" id="GO:0040029">
    <property type="term" value="P:epigenetic regulation of gene expression"/>
    <property type="evidence" value="ECO:0007669"/>
    <property type="project" value="TreeGrafter"/>
</dbReference>
<dbReference type="Pfam" id="PF00850">
    <property type="entry name" value="Hist_deacetyl"/>
    <property type="match status" value="1"/>
</dbReference>
<dbReference type="GO" id="GO:0000118">
    <property type="term" value="C:histone deacetylase complex"/>
    <property type="evidence" value="ECO:0007669"/>
    <property type="project" value="UniProtKB-ARBA"/>
</dbReference>
<dbReference type="InterPro" id="IPR037138">
    <property type="entry name" value="His_deacetylse_dom_sf"/>
</dbReference>
<keyword evidence="5" id="KW-0378">Hydrolase</keyword>
<evidence type="ECO:0000256" key="9">
    <source>
        <dbReference type="ARBA" id="ARBA00023242"/>
    </source>
</evidence>
<reference evidence="16" key="1">
    <citation type="submission" date="2015-11" db="EMBL/GenBank/DDBJ databases">
        <title>De novo transcriptome assembly of four potential Pierce s Disease insect vectors from Arizona vineyards.</title>
        <authorList>
            <person name="Tassone E.E."/>
        </authorList>
    </citation>
    <scope>NUCLEOTIDE SEQUENCE</scope>
</reference>